<sequence>QTSKHNGKCLCCEYHRERGFGYKDFCFIELFQDLCVRVLTSHTITALKSDENFIYRSWHLVHGKHRTKQKFPVFHLIAKTERLRGKPVFFGRVKDGMSVLEARKCKASKTITIANDGQL</sequence>
<evidence type="ECO:0000313" key="2">
    <source>
        <dbReference type="Proteomes" id="UP000092124"/>
    </source>
</evidence>
<comment type="caution">
    <text evidence="1">The sequence shown here is derived from an EMBL/GenBank/DDBJ whole genome shotgun (WGS) entry which is preliminary data.</text>
</comment>
<feature type="non-terminal residue" evidence="1">
    <location>
        <position position="119"/>
    </location>
</feature>
<reference evidence="1 2" key="1">
    <citation type="submission" date="2016-06" db="EMBL/GenBank/DDBJ databases">
        <title>The Draft Genome Sequence and Annotation of the Desert Woodrat Neotoma lepida.</title>
        <authorList>
            <person name="Campbell M."/>
            <person name="Oakeson K.F."/>
            <person name="Yandell M."/>
            <person name="Halpert J.R."/>
            <person name="Dearing D."/>
        </authorList>
    </citation>
    <scope>NUCLEOTIDE SEQUENCE [LARGE SCALE GENOMIC DNA]</scope>
    <source>
        <strain evidence="1">417</strain>
        <tissue evidence="1">Liver</tissue>
    </source>
</reference>
<evidence type="ECO:0000313" key="1">
    <source>
        <dbReference type="EMBL" id="OBS69928.1"/>
    </source>
</evidence>
<dbReference type="EMBL" id="LZPO01066593">
    <property type="protein sequence ID" value="OBS69928.1"/>
    <property type="molecule type" value="Genomic_DNA"/>
</dbReference>
<name>A0A1A6GUC3_NEOLE</name>
<dbReference type="Proteomes" id="UP000092124">
    <property type="component" value="Unassembled WGS sequence"/>
</dbReference>
<proteinExistence type="predicted"/>
<evidence type="ECO:0008006" key="3">
    <source>
        <dbReference type="Google" id="ProtNLM"/>
    </source>
</evidence>
<gene>
    <name evidence="1" type="ORF">A6R68_01531</name>
</gene>
<dbReference type="STRING" id="56216.A0A1A6GUC3"/>
<organism evidence="1 2">
    <name type="scientific">Neotoma lepida</name>
    <name type="common">Desert woodrat</name>
    <dbReference type="NCBI Taxonomy" id="56216"/>
    <lineage>
        <taxon>Eukaryota</taxon>
        <taxon>Metazoa</taxon>
        <taxon>Chordata</taxon>
        <taxon>Craniata</taxon>
        <taxon>Vertebrata</taxon>
        <taxon>Euteleostomi</taxon>
        <taxon>Mammalia</taxon>
        <taxon>Eutheria</taxon>
        <taxon>Euarchontoglires</taxon>
        <taxon>Glires</taxon>
        <taxon>Rodentia</taxon>
        <taxon>Myomorpha</taxon>
        <taxon>Muroidea</taxon>
        <taxon>Cricetidae</taxon>
        <taxon>Neotominae</taxon>
        <taxon>Neotoma</taxon>
    </lineage>
</organism>
<dbReference type="InterPro" id="IPR029000">
    <property type="entry name" value="Cyclophilin-like_dom_sf"/>
</dbReference>
<feature type="non-terminal residue" evidence="1">
    <location>
        <position position="1"/>
    </location>
</feature>
<accession>A0A1A6GUC3</accession>
<keyword evidence="2" id="KW-1185">Reference proteome</keyword>
<dbReference type="SUPFAM" id="SSF50891">
    <property type="entry name" value="Cyclophilin-like"/>
    <property type="match status" value="1"/>
</dbReference>
<dbReference type="AlphaFoldDB" id="A0A1A6GUC3"/>
<protein>
    <recommendedName>
        <fullName evidence="3">PPIase cyclophilin-type domain-containing protein</fullName>
    </recommendedName>
</protein>